<dbReference type="GO" id="GO:0072330">
    <property type="term" value="P:monocarboxylic acid biosynthetic process"/>
    <property type="evidence" value="ECO:0007669"/>
    <property type="project" value="UniProtKB-ARBA"/>
</dbReference>
<reference evidence="5 6" key="1">
    <citation type="journal article" date="2019" name="Emerg. Microbes Infect.">
        <title>Comprehensive subspecies identification of 175 nontuberculous mycobacteria species based on 7547 genomic profiles.</title>
        <authorList>
            <person name="Matsumoto Y."/>
            <person name="Kinjo T."/>
            <person name="Motooka D."/>
            <person name="Nabeya D."/>
            <person name="Jung N."/>
            <person name="Uechi K."/>
            <person name="Horii T."/>
            <person name="Iida T."/>
            <person name="Fujita J."/>
            <person name="Nakamura S."/>
        </authorList>
    </citation>
    <scope>NUCLEOTIDE SEQUENCE [LARGE SCALE GENOMIC DNA]</scope>
    <source>
        <strain evidence="5 6">JCM 30275</strain>
    </source>
</reference>
<dbReference type="InterPro" id="IPR023213">
    <property type="entry name" value="CAT-like_dom_sf"/>
</dbReference>
<feature type="domain" description="Carrier" evidence="4">
    <location>
        <begin position="2081"/>
        <end position="2156"/>
    </location>
</feature>
<keyword evidence="2" id="KW-0596">Phosphopantetheine</keyword>
<dbReference type="GO" id="GO:0008610">
    <property type="term" value="P:lipid biosynthetic process"/>
    <property type="evidence" value="ECO:0007669"/>
    <property type="project" value="UniProtKB-ARBA"/>
</dbReference>
<dbReference type="Gene3D" id="3.40.50.1820">
    <property type="entry name" value="alpha/beta hydrolase"/>
    <property type="match status" value="1"/>
</dbReference>
<dbReference type="GO" id="GO:0031177">
    <property type="term" value="F:phosphopantetheine binding"/>
    <property type="evidence" value="ECO:0007669"/>
    <property type="project" value="InterPro"/>
</dbReference>
<proteinExistence type="predicted"/>
<dbReference type="InterPro" id="IPR000873">
    <property type="entry name" value="AMP-dep_synth/lig_dom"/>
</dbReference>
<feature type="domain" description="Carrier" evidence="4">
    <location>
        <begin position="1062"/>
        <end position="1137"/>
    </location>
</feature>
<dbReference type="PANTHER" id="PTHR45527">
    <property type="entry name" value="NONRIBOSOMAL PEPTIDE SYNTHETASE"/>
    <property type="match status" value="1"/>
</dbReference>
<dbReference type="InterPro" id="IPR001242">
    <property type="entry name" value="Condensation_dom"/>
</dbReference>
<dbReference type="Pfam" id="PF00550">
    <property type="entry name" value="PP-binding"/>
    <property type="match status" value="2"/>
</dbReference>
<dbReference type="SMART" id="SM00823">
    <property type="entry name" value="PKS_PP"/>
    <property type="match status" value="2"/>
</dbReference>
<dbReference type="Pfam" id="PF13193">
    <property type="entry name" value="AMP-binding_C"/>
    <property type="match status" value="2"/>
</dbReference>
<dbReference type="UniPathway" id="UPA00011"/>
<dbReference type="PROSITE" id="PS00455">
    <property type="entry name" value="AMP_BINDING"/>
    <property type="match status" value="2"/>
</dbReference>
<dbReference type="Pfam" id="PF00501">
    <property type="entry name" value="AMP-binding"/>
    <property type="match status" value="2"/>
</dbReference>
<dbReference type="Gene3D" id="3.40.50.980">
    <property type="match status" value="4"/>
</dbReference>
<dbReference type="Gene3D" id="3.30.559.30">
    <property type="entry name" value="Nonribosomal peptide synthetase, condensation domain"/>
    <property type="match status" value="2"/>
</dbReference>
<dbReference type="InterPro" id="IPR029058">
    <property type="entry name" value="AB_hydrolase_fold"/>
</dbReference>
<dbReference type="NCBIfam" id="TIGR01733">
    <property type="entry name" value="AA-adenyl-dom"/>
    <property type="match status" value="2"/>
</dbReference>
<dbReference type="GO" id="GO:0044550">
    <property type="term" value="P:secondary metabolite biosynthetic process"/>
    <property type="evidence" value="ECO:0007669"/>
    <property type="project" value="TreeGrafter"/>
</dbReference>
<dbReference type="SUPFAM" id="SSF56801">
    <property type="entry name" value="Acetyl-CoA synthetase-like"/>
    <property type="match status" value="2"/>
</dbReference>
<evidence type="ECO:0000256" key="3">
    <source>
        <dbReference type="ARBA" id="ARBA00022553"/>
    </source>
</evidence>
<dbReference type="SUPFAM" id="SSF53474">
    <property type="entry name" value="alpha/beta-Hydrolases"/>
    <property type="match status" value="1"/>
</dbReference>
<dbReference type="InterPro" id="IPR020845">
    <property type="entry name" value="AMP-binding_CS"/>
</dbReference>
<evidence type="ECO:0000256" key="1">
    <source>
        <dbReference type="ARBA" id="ARBA00001957"/>
    </source>
</evidence>
<dbReference type="SMART" id="SM00824">
    <property type="entry name" value="PKS_TE"/>
    <property type="match status" value="1"/>
</dbReference>
<dbReference type="CDD" id="cd19540">
    <property type="entry name" value="LCL_NRPS-like"/>
    <property type="match status" value="1"/>
</dbReference>
<dbReference type="PANTHER" id="PTHR45527:SF1">
    <property type="entry name" value="FATTY ACID SYNTHASE"/>
    <property type="match status" value="1"/>
</dbReference>
<dbReference type="GO" id="GO:0005829">
    <property type="term" value="C:cytosol"/>
    <property type="evidence" value="ECO:0007669"/>
    <property type="project" value="TreeGrafter"/>
</dbReference>
<dbReference type="Gene3D" id="3.30.300.30">
    <property type="match status" value="2"/>
</dbReference>
<dbReference type="InterPro" id="IPR001031">
    <property type="entry name" value="Thioesterase"/>
</dbReference>
<evidence type="ECO:0000256" key="2">
    <source>
        <dbReference type="ARBA" id="ARBA00022450"/>
    </source>
</evidence>
<dbReference type="Gene3D" id="2.30.38.10">
    <property type="entry name" value="Luciferase, Domain 3"/>
    <property type="match status" value="2"/>
</dbReference>
<dbReference type="InterPro" id="IPR045851">
    <property type="entry name" value="AMP-bd_C_sf"/>
</dbReference>
<comment type="cofactor">
    <cofactor evidence="1">
        <name>pantetheine 4'-phosphate</name>
        <dbReference type="ChEBI" id="CHEBI:47942"/>
    </cofactor>
</comment>
<organism evidence="5 6">
    <name type="scientific">Mycolicibacterium anyangense</name>
    <dbReference type="NCBI Taxonomy" id="1431246"/>
    <lineage>
        <taxon>Bacteria</taxon>
        <taxon>Bacillati</taxon>
        <taxon>Actinomycetota</taxon>
        <taxon>Actinomycetes</taxon>
        <taxon>Mycobacteriales</taxon>
        <taxon>Mycobacteriaceae</taxon>
        <taxon>Mycolicibacterium</taxon>
    </lineage>
</organism>
<dbReference type="InterPro" id="IPR006162">
    <property type="entry name" value="Ppantetheine_attach_site"/>
</dbReference>
<sequence>MAPEADALRGAPDSDLGTPYLLEVNAFCEEGADGPRLRVILTYPDTEPGAASAEELGGYLAEVLVDLGRTADTAPARPALTPSDLALVTLRQSEIDTLLAAAPGPVDTIWPLSPLQEGVYFQARYSPAAVYIVQNVFDVAEPIDVAALRTAYSTVMRRHPVLRSGFHAGDLASPVAVIAADPVCEPEVIELVEQDRSRLDEITAAERLQTFDLARPPLARFTVVRSPEADRLIFSYHFLLLDGWSREQLLRDLFAEYAAARTGHLADVPVPTADFTDYLRWLQGQDRQASAQRWSRALSGLAAPTLLVPSAVGSEPVLALRLEVTLTEEQTTALTDTARHCGVTLNAVIGCALAMVLGYETGSDDVVFGSTVAGRPTDIDGMDAVIGLFLNTVPTRVRLEPGRSLTAALRAIQNERLDLMDHEYLGLGEIQRAAGLPGALFDSLYVLQNFLGDDTFTDMEAEHGIVGHDSVDASHYPLTWVASPGRRLWIKLEYRPDVVERDRAQRLLDRLQQVLVAMPDHRDQALSRLPLRLPHEADGAAAQHVSTVHPLPPSTVTDLLAEHRQATGAALVCGTDRIGYPELDDRITRLAWFLHNQGIGPESIVALAIPRSIDAVVALFAVLRAGAAYLPLELDYPDERLTVMLADACPALVLTTPAIADRIRALSPDLTTIVLGDTDLPAAPPAWTGVPVRLDDPAYLIYTSGSTGTPKGVLTAHRGLTNMHLNHREAIFGPAIATAGRRRMRIAHTVSFAFDMSWEELLWLIEGHEVHICDEHLRRDATALVAYCHENAIDVVNVTPTYAGLLFEEGLLDPAGHPPVLVLLGGEAVSPAVWNRLRDSDTSYGYNLYGPTEYTINTLGAGTDDSATPTVGRPIWNTEAHVLDAWLRPVPDGTPGELYIAGAGLSRGYVGQPGLSAARFVANPFGAGRMYRTGDVMVRRQDGNLDFLGRTDDQVKIRGYRVEPGDVQAALAAHPRVRHAAVIARPDPGLTGSDQLIGYIVAADDDPNVVADVRSALRTSLPAYMVPAVISVIDALPLTDNGKLDLRALPDVSVTGGVASRPPRTPAEAALCAVFGDILGIDEVGADDDFFALGGHSLLSIRLINRVRTEFGVTISLRDVFDAPTVAGLAALITGTGGHAHRPELAAGERPRRVPASAAQQRLLVLDRLATTGTAYNYPLVFRLHGRLDVTALHAAAGDVVDRHEVLRTVFESTESGFYQRILPPGTPPPLQVIDCRPDEFTARIATAVDYRFDLSNEIPLRLSVLRAADDEYIVVVLLHHICTDEWSDGPFLDDLNRAYRGRVAGDRSGLPPLPVQYADFTLWQQRVLDQVGERQAEFWRRTLAGAPDEMTLPTDRARPARPSGRGGTVEVELAAELVAALRQLAGARRVSMLMLAHTAVAVLLHRLGAGEDIVLGTPVAGRDEAALSDLIGFFVNTVVLRTDVSGNPDFDDLLARVRDTDLAAFAHQELPFDQVVENLNPPRVLGRNPLFTVFLGYHLRDGEPTGMFGLPTTWQESATTAAMFDLGFTLVEYHSGTATLVTEYSADLFDESSVRTLADRLVRVMDQMVADPHRRIGSINLLDEAERHTVVDVVNDTDHPSAPATLASLVTGQAGLTPTAVAVRSQDAELTYRELDDWSDRLTAGLVARGAGPGTVVAVSLPRSVELVVALLAVAKSGAAFLPLDTDYPADRLAYMIDDAVPAVILDDMAEIRRHRTTEAAAEPIQVPAGTWAYVLYTSGSTGRPKGVAVPHAGIVNRIRWLQHAYPLGPQDRMLVKTPISFDTSVWEVFWPLSVGATLVMARPGGHRDPRYLADMIVAQSVTAVDFVPSMLELFLDEPAAARCTALTRVTVGGEALGADLAARYTAMFSAPLHNLYGPTEASVDVLGWTCDGSAPALGVPGWNVRAYVLDDYLHPVPAGAAGELYLAGVQLADGYLNRHALTSCRFVANPFGGGQRMYRTGDLVRRRTDGQLEYLGRTDDQIKLRGVRIEPGEIEAVLGTHPAVSSARVVARGDRLVAYCLATGELPAAALREHLTAALPAHMVPSAFVAVESFPLTPSGKLDRRALPEPEFTTAAGLPPTTATQRRLCELFTALLAVPVTTIDADFFTLGGHSLLLVRLAAMIRAEFGAGIAVTDLMTAATVAEIAVLLDAPDTVSANGLGHVLPLRASGTQPPLFCLHPAGGLAWQFAGLKAHLPASVPLYGLQSPLFSGQPLPETIGELASGYADTVAGLAPQGPIRLLGWSFGGSMALLVAAELRRRGREIGFVGMLDARTDDAVVADFEPEQVLAGLLREMGFPVAAGTSMTVAQAVALVRDSGDAIAVLNDRQIALVLENYVAAERLTAGADYGHYDGDVLFVDASVLEMGLTGVASEGWRRHVGGRLRTVELPCRHSELLDPTAVDRWGPVVADELAH</sequence>
<dbReference type="EMBL" id="AP022620">
    <property type="protein sequence ID" value="BBZ80077.1"/>
    <property type="molecule type" value="Genomic_DNA"/>
</dbReference>
<dbReference type="Pfam" id="PF00975">
    <property type="entry name" value="Thioesterase"/>
    <property type="match status" value="1"/>
</dbReference>
<dbReference type="CDD" id="cd17646">
    <property type="entry name" value="A_NRPS_AB3403-like"/>
    <property type="match status" value="1"/>
</dbReference>
<dbReference type="KEGG" id="many:MANY_54140"/>
<dbReference type="RefSeq" id="WP_246224521.1">
    <property type="nucleotide sequence ID" value="NZ_AP022620.1"/>
</dbReference>
<dbReference type="SUPFAM" id="SSF47336">
    <property type="entry name" value="ACP-like"/>
    <property type="match status" value="2"/>
</dbReference>
<dbReference type="FunFam" id="2.30.38.10:FF:000001">
    <property type="entry name" value="Non-ribosomal peptide synthetase PvdI"/>
    <property type="match status" value="1"/>
</dbReference>
<dbReference type="InterPro" id="IPR025110">
    <property type="entry name" value="AMP-bd_C"/>
</dbReference>
<evidence type="ECO:0000313" key="5">
    <source>
        <dbReference type="EMBL" id="BBZ80077.1"/>
    </source>
</evidence>
<keyword evidence="6" id="KW-1185">Reference proteome</keyword>
<dbReference type="Pfam" id="PF00668">
    <property type="entry name" value="Condensation"/>
    <property type="match status" value="2"/>
</dbReference>
<gene>
    <name evidence="5" type="ORF">MANY_54140</name>
</gene>
<dbReference type="Gene3D" id="1.10.1200.10">
    <property type="entry name" value="ACP-like"/>
    <property type="match status" value="1"/>
</dbReference>
<protein>
    <recommendedName>
        <fullName evidence="4">Carrier domain-containing protein</fullName>
    </recommendedName>
</protein>
<accession>A0A6N4WIM1</accession>
<dbReference type="GO" id="GO:0003824">
    <property type="term" value="F:catalytic activity"/>
    <property type="evidence" value="ECO:0007669"/>
    <property type="project" value="InterPro"/>
</dbReference>
<dbReference type="FunFam" id="3.40.50.12780:FF:000012">
    <property type="entry name" value="Non-ribosomal peptide synthetase"/>
    <property type="match status" value="1"/>
</dbReference>
<dbReference type="FunFam" id="3.40.50.980:FF:000001">
    <property type="entry name" value="Non-ribosomal peptide synthetase"/>
    <property type="match status" value="1"/>
</dbReference>
<dbReference type="PROSITE" id="PS00012">
    <property type="entry name" value="PHOSPHOPANTETHEINE"/>
    <property type="match status" value="2"/>
</dbReference>
<evidence type="ECO:0000259" key="4">
    <source>
        <dbReference type="PROSITE" id="PS50075"/>
    </source>
</evidence>
<evidence type="ECO:0000313" key="6">
    <source>
        <dbReference type="Proteomes" id="UP000467249"/>
    </source>
</evidence>
<dbReference type="InterPro" id="IPR036736">
    <property type="entry name" value="ACP-like_sf"/>
</dbReference>
<keyword evidence="3" id="KW-0597">Phosphoprotein</keyword>
<dbReference type="PROSITE" id="PS50075">
    <property type="entry name" value="CARRIER"/>
    <property type="match status" value="2"/>
</dbReference>
<dbReference type="Proteomes" id="UP000467249">
    <property type="component" value="Chromosome"/>
</dbReference>
<dbReference type="CDD" id="cd05930">
    <property type="entry name" value="A_NRPS"/>
    <property type="match status" value="1"/>
</dbReference>
<dbReference type="FunFam" id="1.10.1200.10:FF:000016">
    <property type="entry name" value="Non-ribosomal peptide synthase"/>
    <property type="match status" value="1"/>
</dbReference>
<dbReference type="InterPro" id="IPR010071">
    <property type="entry name" value="AA_adenyl_dom"/>
</dbReference>
<dbReference type="InterPro" id="IPR009081">
    <property type="entry name" value="PP-bd_ACP"/>
</dbReference>
<dbReference type="Gene3D" id="3.30.559.10">
    <property type="entry name" value="Chloramphenicol acetyltransferase-like domain"/>
    <property type="match status" value="2"/>
</dbReference>
<dbReference type="InterPro" id="IPR020806">
    <property type="entry name" value="PKS_PP-bd"/>
</dbReference>
<dbReference type="InterPro" id="IPR020802">
    <property type="entry name" value="TesA-like"/>
</dbReference>
<name>A0A6N4WIM1_9MYCO</name>
<dbReference type="GO" id="GO:0043041">
    <property type="term" value="P:amino acid activation for nonribosomal peptide biosynthetic process"/>
    <property type="evidence" value="ECO:0007669"/>
    <property type="project" value="TreeGrafter"/>
</dbReference>
<dbReference type="SUPFAM" id="SSF52777">
    <property type="entry name" value="CoA-dependent acyltransferases"/>
    <property type="match status" value="4"/>
</dbReference>